<dbReference type="EMBL" id="JASBWU010000025">
    <property type="protein sequence ID" value="KAJ9112498.1"/>
    <property type="molecule type" value="Genomic_DNA"/>
</dbReference>
<dbReference type="Proteomes" id="UP001243375">
    <property type="component" value="Unassembled WGS sequence"/>
</dbReference>
<evidence type="ECO:0000313" key="2">
    <source>
        <dbReference type="Proteomes" id="UP001243375"/>
    </source>
</evidence>
<evidence type="ECO:0000313" key="1">
    <source>
        <dbReference type="EMBL" id="KAJ9112498.1"/>
    </source>
</evidence>
<gene>
    <name evidence="1" type="ORF">QFC22_006245</name>
</gene>
<reference evidence="1" key="1">
    <citation type="submission" date="2023-04" db="EMBL/GenBank/DDBJ databases">
        <title>Draft Genome sequencing of Naganishia species isolated from polar environments using Oxford Nanopore Technology.</title>
        <authorList>
            <person name="Leo P."/>
            <person name="Venkateswaran K."/>
        </authorList>
    </citation>
    <scope>NUCLEOTIDE SEQUENCE</scope>
    <source>
        <strain evidence="1">MNA-CCFEE 5425</strain>
    </source>
</reference>
<name>A0ACC2WM01_9TREE</name>
<comment type="caution">
    <text evidence="1">The sequence shown here is derived from an EMBL/GenBank/DDBJ whole genome shotgun (WGS) entry which is preliminary data.</text>
</comment>
<accession>A0ACC2WM01</accession>
<sequence>MELNTINDELNGTVYLDKVYYHNLRWAGNMAKVILQEEQKDKGFPFSLKVLTVVAEVLAGDNDLSTLARLNRASRSVHEGTLPILYETVKFDHEQAVERSVGLAKINKGFVYTNSTLGINTILRKNSHLHPIYVTLYKTLQLHEVLRACLPRGENTSNAGVTFFGTHYYYRPKNANRTLPRRFRDIIGITIKRSTCLDPAKEVEGMEGWHAAPRQGNLGEGRFHLKLEDDVVDEEAKRSIGRVLDHLAIYTRALSGSQKAVSLDLKCSSKVFERFIQSRYTQALAEAFSLYWRHRPLQAGVTFLKLNAPSDRMLPQYRGADIFEGETGQGWAATVGGKLVFGHADVNLKWHLTGFSARVIVTLAYEEKANYSHTETVWSQGYPLAYIPLETPSAEEMQRAEPHTREMITAALARAAISSNVVPEGGATSGGRLWSMV</sequence>
<protein>
    <submittedName>
        <fullName evidence="1">Uncharacterized protein</fullName>
    </submittedName>
</protein>
<organism evidence="1 2">
    <name type="scientific">Naganishia vaughanmartiniae</name>
    <dbReference type="NCBI Taxonomy" id="1424756"/>
    <lineage>
        <taxon>Eukaryota</taxon>
        <taxon>Fungi</taxon>
        <taxon>Dikarya</taxon>
        <taxon>Basidiomycota</taxon>
        <taxon>Agaricomycotina</taxon>
        <taxon>Tremellomycetes</taxon>
        <taxon>Filobasidiales</taxon>
        <taxon>Filobasidiaceae</taxon>
        <taxon>Naganishia</taxon>
    </lineage>
</organism>
<keyword evidence="2" id="KW-1185">Reference proteome</keyword>
<proteinExistence type="predicted"/>